<accession>A0ABU0L180</accession>
<reference evidence="1 2" key="1">
    <citation type="submission" date="2023-07" db="EMBL/GenBank/DDBJ databases">
        <title>Genomic Encyclopedia of Type Strains, Phase IV (KMG-IV): sequencing the most valuable type-strain genomes for metagenomic binning, comparative biology and taxonomic classification.</title>
        <authorList>
            <person name="Goeker M."/>
        </authorList>
    </citation>
    <scope>NUCLEOTIDE SEQUENCE [LARGE SCALE GENOMIC DNA]</scope>
    <source>
        <strain evidence="1 2">DSM 14914</strain>
    </source>
</reference>
<comment type="caution">
    <text evidence="1">The sequence shown here is derived from an EMBL/GenBank/DDBJ whole genome shotgun (WGS) entry which is preliminary data.</text>
</comment>
<name>A0ABU0L180_9BACL</name>
<evidence type="ECO:0000313" key="2">
    <source>
        <dbReference type="Proteomes" id="UP001242811"/>
    </source>
</evidence>
<evidence type="ECO:0000313" key="1">
    <source>
        <dbReference type="EMBL" id="MDQ0495440.1"/>
    </source>
</evidence>
<proteinExistence type="predicted"/>
<dbReference type="EMBL" id="JAUSWA010000022">
    <property type="protein sequence ID" value="MDQ0495440.1"/>
    <property type="molecule type" value="Genomic_DNA"/>
</dbReference>
<sequence>MEKPPKSSLLKMVSKSIDLDWISDKRVSQLELTKPDGTSEIVNLKAGYDDEIFAGAWHHSAAIQNPNPGTYKLNVTAPDKGAYLLIARYQAVQVPELKYKLNAVGPKLNLKPQDSKDSVTEVTYQVQYYGDPQQGITSASKGLTLQQKTVNPTGQIELSKADKPGLYSVTYEISGATEAGYPYRRTAVQSIYIDADGNKYVN</sequence>
<keyword evidence="2" id="KW-1185">Reference proteome</keyword>
<organism evidence="1 2">
    <name type="scientific">Paenibacillus brasilensis</name>
    <dbReference type="NCBI Taxonomy" id="128574"/>
    <lineage>
        <taxon>Bacteria</taxon>
        <taxon>Bacillati</taxon>
        <taxon>Bacillota</taxon>
        <taxon>Bacilli</taxon>
        <taxon>Bacillales</taxon>
        <taxon>Paenibacillaceae</taxon>
        <taxon>Paenibacillus</taxon>
    </lineage>
</organism>
<gene>
    <name evidence="1" type="ORF">QOZ95_003619</name>
</gene>
<protein>
    <submittedName>
        <fullName evidence="1">Uncharacterized protein</fullName>
    </submittedName>
</protein>
<dbReference type="Proteomes" id="UP001242811">
    <property type="component" value="Unassembled WGS sequence"/>
</dbReference>